<evidence type="ECO:0000256" key="3">
    <source>
        <dbReference type="ARBA" id="ARBA00022475"/>
    </source>
</evidence>
<organism evidence="10 11">
    <name type="scientific">Kineococcus gynurae</name>
    <dbReference type="NCBI Taxonomy" id="452979"/>
    <lineage>
        <taxon>Bacteria</taxon>
        <taxon>Bacillati</taxon>
        <taxon>Actinomycetota</taxon>
        <taxon>Actinomycetes</taxon>
        <taxon>Kineosporiales</taxon>
        <taxon>Kineosporiaceae</taxon>
        <taxon>Kineococcus</taxon>
    </lineage>
</organism>
<dbReference type="InterPro" id="IPR035906">
    <property type="entry name" value="MetI-like_sf"/>
</dbReference>
<feature type="transmembrane region" description="Helical" evidence="7">
    <location>
        <begin position="500"/>
        <end position="521"/>
    </location>
</feature>
<feature type="transmembrane region" description="Helical" evidence="7">
    <location>
        <begin position="177"/>
        <end position="197"/>
    </location>
</feature>
<keyword evidence="6 7" id="KW-0472">Membrane</keyword>
<evidence type="ECO:0000256" key="2">
    <source>
        <dbReference type="ARBA" id="ARBA00022448"/>
    </source>
</evidence>
<comment type="caution">
    <text evidence="10">The sequence shown here is derived from an EMBL/GenBank/DDBJ whole genome shotgun (WGS) entry which is preliminary data.</text>
</comment>
<evidence type="ECO:0000256" key="8">
    <source>
        <dbReference type="SAM" id="MobiDB-lite"/>
    </source>
</evidence>
<gene>
    <name evidence="10" type="ORF">ACFFVI_11700</name>
</gene>
<feature type="compositionally biased region" description="Low complexity" evidence="8">
    <location>
        <begin position="609"/>
        <end position="619"/>
    </location>
</feature>
<feature type="transmembrane region" description="Helical" evidence="7">
    <location>
        <begin position="140"/>
        <end position="165"/>
    </location>
</feature>
<feature type="transmembrane region" description="Helical" evidence="7">
    <location>
        <begin position="423"/>
        <end position="449"/>
    </location>
</feature>
<feature type="transmembrane region" description="Helical" evidence="7">
    <location>
        <begin position="386"/>
        <end position="411"/>
    </location>
</feature>
<protein>
    <submittedName>
        <fullName evidence="10">ABC transporter permease subunit</fullName>
    </submittedName>
</protein>
<feature type="domain" description="ABC transmembrane type-1" evidence="9">
    <location>
        <begin position="378"/>
        <end position="563"/>
    </location>
</feature>
<feature type="transmembrane region" description="Helical" evidence="7">
    <location>
        <begin position="7"/>
        <end position="27"/>
    </location>
</feature>
<feature type="transmembrane region" description="Helical" evidence="7">
    <location>
        <begin position="541"/>
        <end position="566"/>
    </location>
</feature>
<evidence type="ECO:0000313" key="10">
    <source>
        <dbReference type="EMBL" id="MFB9377631.1"/>
    </source>
</evidence>
<sequence>MGVLLRPLSRVVTVLGVVMVVGLLPWLSGRDPALTVLRGRSAEQEATPEALAAVREQLGLAEGPVGLLRQWVSGVLRGDFGNSWVSGAEVLPGVLGALGVSLTLMGFSFAVLLGVTAAVVLPSLVAVLRGRPRRTSGAVAATLTALPEFLLATTLLVVVAVWLGWFPPFGWTGPASAVLPAVAMGVPAGGLIGRLVADAVATSGAEAWVSTWTTAGVPRPTLARGVLLRAVPPVLPQVGLVVVGLVGGAVAVERVFAIPGLGRTTLGAAQTQDLPVLQAGLLLLIGLGAVLGVGTDLVRRLVLGRAARVGGLVIPSSGHAVRRRDALVPAAALAFLVVLVVGGWAGDPFTSAHGRLAPPGPGLLLGADASGRDLLARLGQGAGTTIAIAVGICLAGFVIGLFAGLLPDLTAGPVEVANAAPPIVVGLLVTAVLGPSWSGATVAVLVVAWAPLAAHTSALVAEATAQPHIRVLPVLGVGRARVLLAHVLPMVAGPVLRNAFLRLPGVALALAALGFLGLGPQPPAPDWGLVLAEGLPYAERAPWVVLAPALSLVALSVLAVSASSLLPGVRRRRAPGATRAHSSASASAETSSQAASSAHGSVAPGLSRAPVPADPTSTASPPPEASAP</sequence>
<feature type="transmembrane region" description="Helical" evidence="7">
    <location>
        <begin position="326"/>
        <end position="346"/>
    </location>
</feature>
<reference evidence="10 11" key="1">
    <citation type="submission" date="2024-09" db="EMBL/GenBank/DDBJ databases">
        <authorList>
            <person name="Sun Q."/>
            <person name="Mori K."/>
        </authorList>
    </citation>
    <scope>NUCLEOTIDE SEQUENCE [LARGE SCALE GENOMIC DNA]</scope>
    <source>
        <strain evidence="10 11">TISTR 1856</strain>
    </source>
</reference>
<comment type="subcellular location">
    <subcellularLocation>
        <location evidence="1 7">Cell membrane</location>
        <topology evidence="1 7">Multi-pass membrane protein</topology>
    </subcellularLocation>
</comment>
<keyword evidence="4 7" id="KW-0812">Transmembrane</keyword>
<evidence type="ECO:0000259" key="9">
    <source>
        <dbReference type="PROSITE" id="PS50928"/>
    </source>
</evidence>
<feature type="transmembrane region" description="Helical" evidence="7">
    <location>
        <begin position="276"/>
        <end position="298"/>
    </location>
</feature>
<feature type="transmembrane region" description="Helical" evidence="7">
    <location>
        <begin position="104"/>
        <end position="128"/>
    </location>
</feature>
<dbReference type="RefSeq" id="WP_380138793.1">
    <property type="nucleotide sequence ID" value="NZ_JBHLUI010000010.1"/>
</dbReference>
<dbReference type="PROSITE" id="PS50928">
    <property type="entry name" value="ABC_TM1"/>
    <property type="match status" value="1"/>
</dbReference>
<keyword evidence="11" id="KW-1185">Reference proteome</keyword>
<evidence type="ECO:0000256" key="5">
    <source>
        <dbReference type="ARBA" id="ARBA00022989"/>
    </source>
</evidence>
<accession>A0ABV5LU76</accession>
<keyword evidence="2 7" id="KW-0813">Transport</keyword>
<comment type="similarity">
    <text evidence="7">Belongs to the binding-protein-dependent transport system permease family.</text>
</comment>
<evidence type="ECO:0000256" key="6">
    <source>
        <dbReference type="ARBA" id="ARBA00023136"/>
    </source>
</evidence>
<name>A0ABV5LU76_9ACTN</name>
<dbReference type="Pfam" id="PF00528">
    <property type="entry name" value="BPD_transp_1"/>
    <property type="match status" value="2"/>
</dbReference>
<keyword evidence="5 7" id="KW-1133">Transmembrane helix</keyword>
<feature type="compositionally biased region" description="Low complexity" evidence="8">
    <location>
        <begin position="577"/>
        <end position="598"/>
    </location>
</feature>
<feature type="transmembrane region" description="Helical" evidence="7">
    <location>
        <begin position="234"/>
        <end position="256"/>
    </location>
</feature>
<feature type="region of interest" description="Disordered" evidence="8">
    <location>
        <begin position="572"/>
        <end position="628"/>
    </location>
</feature>
<dbReference type="EMBL" id="JBHMDM010000005">
    <property type="protein sequence ID" value="MFB9377631.1"/>
    <property type="molecule type" value="Genomic_DNA"/>
</dbReference>
<evidence type="ECO:0000313" key="11">
    <source>
        <dbReference type="Proteomes" id="UP001589748"/>
    </source>
</evidence>
<evidence type="ECO:0000256" key="4">
    <source>
        <dbReference type="ARBA" id="ARBA00022692"/>
    </source>
</evidence>
<dbReference type="SUPFAM" id="SSF161098">
    <property type="entry name" value="MetI-like"/>
    <property type="match status" value="1"/>
</dbReference>
<proteinExistence type="inferred from homology"/>
<keyword evidence="3" id="KW-1003">Cell membrane</keyword>
<dbReference type="PANTHER" id="PTHR43163">
    <property type="entry name" value="DIPEPTIDE TRANSPORT SYSTEM PERMEASE PROTEIN DPPB-RELATED"/>
    <property type="match status" value="1"/>
</dbReference>
<dbReference type="PANTHER" id="PTHR43163:SF6">
    <property type="entry name" value="DIPEPTIDE TRANSPORT SYSTEM PERMEASE PROTEIN DPPB-RELATED"/>
    <property type="match status" value="1"/>
</dbReference>
<evidence type="ECO:0000256" key="1">
    <source>
        <dbReference type="ARBA" id="ARBA00004651"/>
    </source>
</evidence>
<dbReference type="InterPro" id="IPR000515">
    <property type="entry name" value="MetI-like"/>
</dbReference>
<dbReference type="Proteomes" id="UP001589748">
    <property type="component" value="Unassembled WGS sequence"/>
</dbReference>
<evidence type="ECO:0000256" key="7">
    <source>
        <dbReference type="RuleBase" id="RU363032"/>
    </source>
</evidence>